<organism evidence="1 2">
    <name type="scientific">Austropuccinia psidii MF-1</name>
    <dbReference type="NCBI Taxonomy" id="1389203"/>
    <lineage>
        <taxon>Eukaryota</taxon>
        <taxon>Fungi</taxon>
        <taxon>Dikarya</taxon>
        <taxon>Basidiomycota</taxon>
        <taxon>Pucciniomycotina</taxon>
        <taxon>Pucciniomycetes</taxon>
        <taxon>Pucciniales</taxon>
        <taxon>Sphaerophragmiaceae</taxon>
        <taxon>Austropuccinia</taxon>
    </lineage>
</organism>
<protein>
    <submittedName>
        <fullName evidence="1">Uncharacterized protein</fullName>
    </submittedName>
</protein>
<dbReference type="EMBL" id="AVOT02021317">
    <property type="protein sequence ID" value="MBW0510067.1"/>
    <property type="molecule type" value="Genomic_DNA"/>
</dbReference>
<proteinExistence type="predicted"/>
<name>A0A9Q3DXN8_9BASI</name>
<reference evidence="1" key="1">
    <citation type="submission" date="2021-03" db="EMBL/GenBank/DDBJ databases">
        <title>Draft genome sequence of rust myrtle Austropuccinia psidii MF-1, a brazilian biotype.</title>
        <authorList>
            <person name="Quecine M.C."/>
            <person name="Pachon D.M.R."/>
            <person name="Bonatelli M.L."/>
            <person name="Correr F.H."/>
            <person name="Franceschini L.M."/>
            <person name="Leite T.F."/>
            <person name="Margarido G.R.A."/>
            <person name="Almeida C.A."/>
            <person name="Ferrarezi J.A."/>
            <person name="Labate C.A."/>
        </authorList>
    </citation>
    <scope>NUCLEOTIDE SEQUENCE</scope>
    <source>
        <strain evidence="1">MF-1</strain>
    </source>
</reference>
<keyword evidence="2" id="KW-1185">Reference proteome</keyword>
<evidence type="ECO:0000313" key="2">
    <source>
        <dbReference type="Proteomes" id="UP000765509"/>
    </source>
</evidence>
<accession>A0A9Q3DXN8</accession>
<comment type="caution">
    <text evidence="1">The sequence shown here is derived from an EMBL/GenBank/DDBJ whole genome shotgun (WGS) entry which is preliminary data.</text>
</comment>
<sequence>MESPFYGILENKTSPVIPTFLCPKFPTVQSLVPDVPSPGISFPSVNHQSSSDVHRRTQNDTIEVLQPEAKLIHSEEHISEIGDPKQES</sequence>
<dbReference type="AlphaFoldDB" id="A0A9Q3DXN8"/>
<gene>
    <name evidence="1" type="ORF">O181_049782</name>
</gene>
<evidence type="ECO:0000313" key="1">
    <source>
        <dbReference type="EMBL" id="MBW0510067.1"/>
    </source>
</evidence>
<dbReference type="Proteomes" id="UP000765509">
    <property type="component" value="Unassembled WGS sequence"/>
</dbReference>